<dbReference type="KEGG" id="aey:CDG81_04780"/>
<accession>A0A223RPE6</accession>
<dbReference type="PRINTS" id="PR00294">
    <property type="entry name" value="SSBTLNINHBTR"/>
</dbReference>
<dbReference type="AlphaFoldDB" id="A0A223RPE6"/>
<dbReference type="Proteomes" id="UP000215043">
    <property type="component" value="Chromosome"/>
</dbReference>
<comment type="similarity">
    <text evidence="2 8">Belongs to the protease inhibitor I16 (SSI) family.</text>
</comment>
<dbReference type="InterPro" id="IPR036819">
    <property type="entry name" value="Subtilisin_inhibitor-like_sf"/>
</dbReference>
<evidence type="ECO:0000256" key="1">
    <source>
        <dbReference type="ARBA" id="ARBA00004613"/>
    </source>
</evidence>
<keyword evidence="4" id="KW-0964">Secreted</keyword>
<dbReference type="Gene3D" id="3.30.350.10">
    <property type="entry name" value="Subtilisin inhibitor-like"/>
    <property type="match status" value="1"/>
</dbReference>
<evidence type="ECO:0000256" key="6">
    <source>
        <dbReference type="ARBA" id="ARBA00022900"/>
    </source>
</evidence>
<evidence type="ECO:0000259" key="10">
    <source>
        <dbReference type="Pfam" id="PF00720"/>
    </source>
</evidence>
<dbReference type="SUPFAM" id="SSF55399">
    <property type="entry name" value="Subtilisin inhibitor"/>
    <property type="match status" value="1"/>
</dbReference>
<dbReference type="RefSeq" id="WP_052428457.1">
    <property type="nucleotide sequence ID" value="NZ_CP022752.1"/>
</dbReference>
<keyword evidence="7" id="KW-1015">Disulfide bond</keyword>
<feature type="signal peptide" evidence="9">
    <location>
        <begin position="1"/>
        <end position="18"/>
    </location>
</feature>
<dbReference type="OrthoDB" id="3542626at2"/>
<dbReference type="PROSITE" id="PS00999">
    <property type="entry name" value="SSI"/>
    <property type="match status" value="1"/>
</dbReference>
<reference evidence="11 12" key="1">
    <citation type="submission" date="2017-08" db="EMBL/GenBank/DDBJ databases">
        <title>The complete genome sequence of moderately halophilic actinomycete Actinopolyspora erythraea YIM 90600, the producer of novel erythromycin, novel actinopolysporins A-C and tubercidin.</title>
        <authorList>
            <person name="Yin M."/>
            <person name="Tang S."/>
        </authorList>
    </citation>
    <scope>NUCLEOTIDE SEQUENCE [LARGE SCALE GENOMIC DNA]</scope>
    <source>
        <strain evidence="11 12">YIM 90600</strain>
    </source>
</reference>
<name>A0A223RPE6_9ACTN</name>
<evidence type="ECO:0000256" key="2">
    <source>
        <dbReference type="ARBA" id="ARBA00010472"/>
    </source>
</evidence>
<dbReference type="EMBL" id="CP022752">
    <property type="protein sequence ID" value="ASU77744.1"/>
    <property type="molecule type" value="Genomic_DNA"/>
</dbReference>
<evidence type="ECO:0000313" key="12">
    <source>
        <dbReference type="Proteomes" id="UP000215043"/>
    </source>
</evidence>
<comment type="subcellular location">
    <subcellularLocation>
        <location evidence="1">Secreted</location>
    </subcellularLocation>
</comment>
<protein>
    <recommendedName>
        <fullName evidence="10">Subtilisin inhibitor domain-containing protein</fullName>
    </recommendedName>
</protein>
<gene>
    <name evidence="11" type="ORF">CDG81_04780</name>
</gene>
<organism evidence="11 12">
    <name type="scientific">Actinopolyspora erythraea</name>
    <dbReference type="NCBI Taxonomy" id="414996"/>
    <lineage>
        <taxon>Bacteria</taxon>
        <taxon>Bacillati</taxon>
        <taxon>Actinomycetota</taxon>
        <taxon>Actinomycetes</taxon>
        <taxon>Actinopolysporales</taxon>
        <taxon>Actinopolysporaceae</taxon>
        <taxon>Actinopolyspora</taxon>
    </lineage>
</organism>
<dbReference type="GO" id="GO:0004867">
    <property type="term" value="F:serine-type endopeptidase inhibitor activity"/>
    <property type="evidence" value="ECO:0007669"/>
    <property type="project" value="UniProtKB-KW"/>
</dbReference>
<keyword evidence="6 8" id="KW-0722">Serine protease inhibitor</keyword>
<evidence type="ECO:0000313" key="11">
    <source>
        <dbReference type="EMBL" id="ASU77744.1"/>
    </source>
</evidence>
<dbReference type="InterPro" id="IPR000691">
    <property type="entry name" value="Prot_inh_I16_SSI"/>
</dbReference>
<evidence type="ECO:0000256" key="4">
    <source>
        <dbReference type="ARBA" id="ARBA00022525"/>
    </source>
</evidence>
<proteinExistence type="inferred from homology"/>
<dbReference type="InterPro" id="IPR020054">
    <property type="entry name" value="Prot_inh_SSI_I16_CS"/>
</dbReference>
<dbReference type="Pfam" id="PF00720">
    <property type="entry name" value="SSI"/>
    <property type="match status" value="1"/>
</dbReference>
<feature type="domain" description="Subtilisin inhibitor" evidence="10">
    <location>
        <begin position="50"/>
        <end position="135"/>
    </location>
</feature>
<keyword evidence="9" id="KW-0732">Signal</keyword>
<keyword evidence="5 8" id="KW-0646">Protease inhibitor</keyword>
<evidence type="ECO:0000256" key="7">
    <source>
        <dbReference type="ARBA" id="ARBA00023157"/>
    </source>
</evidence>
<evidence type="ECO:0000256" key="5">
    <source>
        <dbReference type="ARBA" id="ARBA00022690"/>
    </source>
</evidence>
<sequence length="149" mass="15533">MSFSGLLGRTLLTATAVAAVSLVPAASHGGVEGASAAAPTTADGTDRGVSVLSLRVVPGDRAERAHSAILRCGPAGGTHPKAEAACERLAKAGGEFAALRAERDPMCPLVYRPVTVHATGTWRNHPVEHRETFSNECEMSAHTDKIFDF</sequence>
<dbReference type="InterPro" id="IPR023549">
    <property type="entry name" value="Subtilisin_inhibitor"/>
</dbReference>
<feature type="chain" id="PRO_5039276103" description="Subtilisin inhibitor domain-containing protein" evidence="9">
    <location>
        <begin position="19"/>
        <end position="149"/>
    </location>
</feature>
<evidence type="ECO:0000256" key="9">
    <source>
        <dbReference type="SAM" id="SignalP"/>
    </source>
</evidence>
<comment type="subunit">
    <text evidence="3">Homodimer.</text>
</comment>
<dbReference type="GO" id="GO:0005576">
    <property type="term" value="C:extracellular region"/>
    <property type="evidence" value="ECO:0007669"/>
    <property type="project" value="UniProtKB-SubCell"/>
</dbReference>
<evidence type="ECO:0000256" key="8">
    <source>
        <dbReference type="RuleBase" id="RU003471"/>
    </source>
</evidence>
<evidence type="ECO:0000256" key="3">
    <source>
        <dbReference type="ARBA" id="ARBA00011738"/>
    </source>
</evidence>